<name>D2DT25_SCYPA</name>
<dbReference type="EMBL" id="FJ774864">
    <property type="protein sequence ID" value="ACY66585.1"/>
    <property type="molecule type" value="mRNA"/>
</dbReference>
<reference evidence="1" key="1">
    <citation type="submission" date="2009-02" db="EMBL/GenBank/DDBJ databases">
        <title>Construction of SSH cDNA library from hemocytes of Scylla paramamosain LPS-challenged.</title>
        <authorList>
            <person name="Wang K.J."/>
            <person name="Chen F.Y."/>
            <person name="Bo J."/>
            <person name="Ren H.L."/>
        </authorList>
    </citation>
    <scope>NUCLEOTIDE SEQUENCE</scope>
</reference>
<organism evidence="1">
    <name type="scientific">Scylla paramamosain</name>
    <name type="common">Mud crab</name>
    <dbReference type="NCBI Taxonomy" id="85552"/>
    <lineage>
        <taxon>Eukaryota</taxon>
        <taxon>Metazoa</taxon>
        <taxon>Ecdysozoa</taxon>
        <taxon>Arthropoda</taxon>
        <taxon>Crustacea</taxon>
        <taxon>Multicrustacea</taxon>
        <taxon>Malacostraca</taxon>
        <taxon>Eumalacostraca</taxon>
        <taxon>Eucarida</taxon>
        <taxon>Decapoda</taxon>
        <taxon>Pleocyemata</taxon>
        <taxon>Brachyura</taxon>
        <taxon>Eubrachyura</taxon>
        <taxon>Portunoidea</taxon>
        <taxon>Portunidae</taxon>
        <taxon>Portuninae</taxon>
        <taxon>Scylla</taxon>
    </lineage>
</organism>
<sequence>MRKRQLSTLGYYVSVIPYMEYNRKSLRAKLSCLDRSLKEGSSLCLDGRVESAWVNLKASMEKQEEMIG</sequence>
<dbReference type="AlphaFoldDB" id="D2DT25"/>
<proteinExistence type="evidence at transcript level"/>
<accession>D2DT25</accession>
<protein>
    <submittedName>
        <fullName evidence="1">Uncharacterized protein</fullName>
    </submittedName>
</protein>
<evidence type="ECO:0000313" key="1">
    <source>
        <dbReference type="EMBL" id="ACY66585.1"/>
    </source>
</evidence>